<name>A0AA51RWK8_9GAMM</name>
<keyword evidence="1" id="KW-1133">Transmembrane helix</keyword>
<dbReference type="Proteomes" id="UP001239782">
    <property type="component" value="Chromosome"/>
</dbReference>
<evidence type="ECO:0000313" key="3">
    <source>
        <dbReference type="Proteomes" id="UP001239782"/>
    </source>
</evidence>
<proteinExistence type="predicted"/>
<feature type="transmembrane region" description="Helical" evidence="1">
    <location>
        <begin position="7"/>
        <end position="29"/>
    </location>
</feature>
<keyword evidence="1" id="KW-0472">Membrane</keyword>
<sequence>MKIRAYAIISLIFAIPYTGLCAFGIMFLIGDFGSFYPLLSFVFGVYSFWHLFFNAIEQSNIFERRFYLYQLGMIQAAIYLAVYVNGFEEVLFFIGSILPIIFINMYQYEKIVNNKSKKDALSRNSP</sequence>
<accession>A0AA51RWK8</accession>
<feature type="transmembrane region" description="Helical" evidence="1">
    <location>
        <begin position="90"/>
        <end position="108"/>
    </location>
</feature>
<dbReference type="RefSeq" id="WP_309204054.1">
    <property type="nucleotide sequence ID" value="NZ_CP133548.1"/>
</dbReference>
<evidence type="ECO:0000313" key="2">
    <source>
        <dbReference type="EMBL" id="WMS88834.1"/>
    </source>
</evidence>
<dbReference type="AlphaFoldDB" id="A0AA51RWK8"/>
<gene>
    <name evidence="2" type="ORF">Q9312_07920</name>
</gene>
<protein>
    <submittedName>
        <fullName evidence="2">Uncharacterized protein</fullName>
    </submittedName>
</protein>
<reference evidence="2 3" key="1">
    <citation type="submission" date="2023-08" db="EMBL/GenBank/DDBJ databases">
        <title>Pleionea litopenaei sp. nov., isolated from stomach of juvenile Litopenaeus vannamei.</title>
        <authorList>
            <person name="Rho A.M."/>
            <person name="Hwang C.Y."/>
        </authorList>
    </citation>
    <scope>NUCLEOTIDE SEQUENCE [LARGE SCALE GENOMIC DNA]</scope>
    <source>
        <strain evidence="2 3">HL-JVS1</strain>
    </source>
</reference>
<dbReference type="EMBL" id="CP133548">
    <property type="protein sequence ID" value="WMS88834.1"/>
    <property type="molecule type" value="Genomic_DNA"/>
</dbReference>
<keyword evidence="3" id="KW-1185">Reference proteome</keyword>
<organism evidence="2 3">
    <name type="scientific">Pleionea litopenaei</name>
    <dbReference type="NCBI Taxonomy" id="3070815"/>
    <lineage>
        <taxon>Bacteria</taxon>
        <taxon>Pseudomonadati</taxon>
        <taxon>Pseudomonadota</taxon>
        <taxon>Gammaproteobacteria</taxon>
        <taxon>Oceanospirillales</taxon>
        <taxon>Pleioneaceae</taxon>
        <taxon>Pleionea</taxon>
    </lineage>
</organism>
<keyword evidence="1" id="KW-0812">Transmembrane</keyword>
<dbReference type="KEGG" id="plei:Q9312_07920"/>
<feature type="transmembrane region" description="Helical" evidence="1">
    <location>
        <begin position="35"/>
        <end position="54"/>
    </location>
</feature>
<feature type="transmembrane region" description="Helical" evidence="1">
    <location>
        <begin position="66"/>
        <end position="84"/>
    </location>
</feature>
<evidence type="ECO:0000256" key="1">
    <source>
        <dbReference type="SAM" id="Phobius"/>
    </source>
</evidence>